<reference evidence="29" key="1">
    <citation type="journal article" date="2016" name="Virus Evol.">
        <title>The evolution, diversity and host associations of rhabdoviruses.</title>
        <authorList>
            <person name="Longdon B."/>
            <person name="Murray G.G.R."/>
            <person name="Palmer W.J."/>
            <person name="Day J.P."/>
            <person name="Parker D.J."/>
            <person name="Welch J.J."/>
            <person name="Obbard D.J."/>
            <person name="Jiggins F.M."/>
        </authorList>
    </citation>
    <scope>NUCLEOTIDE SEQUENCE</scope>
    <source>
        <strain evidence="29">1</strain>
    </source>
</reference>
<evidence type="ECO:0000256" key="16">
    <source>
        <dbReference type="ARBA" id="ARBA00023042"/>
    </source>
</evidence>
<keyword evidence="6" id="KW-0489">Methyltransferase</keyword>
<comment type="catalytic activity">
    <reaction evidence="19">
        <text>a 5'-end triphospho-adenylyl-adenylyl-cytidylyl-adenosine in mRNA + GDP + H(+) = a 5'-end (5'-triphosphoguanosine)-adenylyl-adenylyl-cytidylyl-adenosine in mRNA + diphosphate</text>
        <dbReference type="Rhea" id="RHEA:65436"/>
        <dbReference type="Rhea" id="RHEA-COMP:16797"/>
        <dbReference type="Rhea" id="RHEA-COMP:16799"/>
        <dbReference type="ChEBI" id="CHEBI:15378"/>
        <dbReference type="ChEBI" id="CHEBI:33019"/>
        <dbReference type="ChEBI" id="CHEBI:58189"/>
        <dbReference type="ChEBI" id="CHEBI:156484"/>
        <dbReference type="ChEBI" id="CHEBI:156503"/>
        <dbReference type="EC" id="2.7.7.88"/>
    </reaction>
</comment>
<evidence type="ECO:0000256" key="21">
    <source>
        <dbReference type="ARBA" id="ARBA00026099"/>
    </source>
</evidence>
<evidence type="ECO:0000256" key="3">
    <source>
        <dbReference type="ARBA" id="ARBA00012494"/>
    </source>
</evidence>
<evidence type="ECO:0000256" key="11">
    <source>
        <dbReference type="ARBA" id="ARBA00022741"/>
    </source>
</evidence>
<evidence type="ECO:0000256" key="25">
    <source>
        <dbReference type="ARBA" id="ARBA00047370"/>
    </source>
</evidence>
<keyword evidence="11" id="KW-0547">Nucleotide-binding</keyword>
<dbReference type="EMBL" id="KR822823">
    <property type="protein sequence ID" value="AMK09264.1"/>
    <property type="molecule type" value="Viral_cRNA"/>
</dbReference>
<dbReference type="EC" id="2.7.7.88" evidence="4"/>
<evidence type="ECO:0000256" key="26">
    <source>
        <dbReference type="ARBA" id="ARBA00048548"/>
    </source>
</evidence>
<evidence type="ECO:0000256" key="9">
    <source>
        <dbReference type="ARBA" id="ARBA00022691"/>
    </source>
</evidence>
<keyword evidence="12" id="KW-0378">Hydrolase</keyword>
<keyword evidence="15" id="KW-0693">Viral RNA replication</keyword>
<evidence type="ECO:0000256" key="8">
    <source>
        <dbReference type="ARBA" id="ARBA00022679"/>
    </source>
</evidence>
<evidence type="ECO:0000256" key="15">
    <source>
        <dbReference type="ARBA" id="ARBA00022953"/>
    </source>
</evidence>
<evidence type="ECO:0000313" key="29">
    <source>
        <dbReference type="EMBL" id="AMK09264.1"/>
    </source>
</evidence>
<evidence type="ECO:0000256" key="14">
    <source>
        <dbReference type="ARBA" id="ARBA00022844"/>
    </source>
</evidence>
<evidence type="ECO:0000256" key="5">
    <source>
        <dbReference type="ARBA" id="ARBA00022484"/>
    </source>
</evidence>
<evidence type="ECO:0000256" key="18">
    <source>
        <dbReference type="ARBA" id="ARBA00023268"/>
    </source>
</evidence>
<keyword evidence="17" id="KW-1035">Host cytoplasm</keyword>
<dbReference type="Pfam" id="PF14318">
    <property type="entry name" value="Mononeg_mRNAcap"/>
    <property type="match status" value="1"/>
</dbReference>
<keyword evidence="9" id="KW-0949">S-adenosyl-L-methionine</keyword>
<evidence type="ECO:0000256" key="19">
    <source>
        <dbReference type="ARBA" id="ARBA00024494"/>
    </source>
</evidence>
<keyword evidence="13" id="KW-0067">ATP-binding</keyword>
<dbReference type="InterPro" id="IPR026890">
    <property type="entry name" value="Mononeg_mRNAcap"/>
</dbReference>
<name>A0A140D8P0_9RHAB</name>
<dbReference type="InterPro" id="IPR014023">
    <property type="entry name" value="Mononeg_RNA_pol_cat"/>
</dbReference>
<comment type="catalytic activity">
    <reaction evidence="26">
        <text>GTP + H2O = GDP + phosphate + H(+)</text>
        <dbReference type="Rhea" id="RHEA:19669"/>
        <dbReference type="ChEBI" id="CHEBI:15377"/>
        <dbReference type="ChEBI" id="CHEBI:15378"/>
        <dbReference type="ChEBI" id="CHEBI:37565"/>
        <dbReference type="ChEBI" id="CHEBI:43474"/>
        <dbReference type="ChEBI" id="CHEBI:58189"/>
    </reaction>
</comment>
<gene>
    <name evidence="29" type="primary">L</name>
</gene>
<dbReference type="GO" id="GO:0016787">
    <property type="term" value="F:hydrolase activity"/>
    <property type="evidence" value="ECO:0007669"/>
    <property type="project" value="UniProtKB-KW"/>
</dbReference>
<proteinExistence type="predicted"/>
<keyword evidence="18" id="KW-0511">Multifunctional enzyme</keyword>
<keyword evidence="8" id="KW-0808">Transferase</keyword>
<dbReference type="GO" id="GO:0030430">
    <property type="term" value="C:host cell cytoplasm"/>
    <property type="evidence" value="ECO:0007669"/>
    <property type="project" value="UniProtKB-SubCell"/>
</dbReference>
<keyword evidence="14" id="KW-0946">Virion</keyword>
<evidence type="ECO:0000256" key="7">
    <source>
        <dbReference type="ARBA" id="ARBA00022664"/>
    </source>
</evidence>
<dbReference type="EC" id="2.1.1.375" evidence="21"/>
<dbReference type="GO" id="GO:0004482">
    <property type="term" value="F:mRNA 5'-cap (guanine-N7-)-methyltransferase activity"/>
    <property type="evidence" value="ECO:0007669"/>
    <property type="project" value="InterPro"/>
</dbReference>
<dbReference type="PROSITE" id="PS51590">
    <property type="entry name" value="SAM_MT_MNV_L"/>
    <property type="match status" value="1"/>
</dbReference>
<comment type="catalytic activity">
    <reaction evidence="20">
        <text>a 5'-end (5'-triphosphoguanosine)-(2'-O-methyladenylyl)-adenylyl-cytidylyl-adenosine in mRNA + S-adenosyl-L-methionine = a 5'-end (N(7)-methyl 5'-triphosphoguanosine)-(2'-O-methyladenylyl)-adenylyl-cytidylyl-adenosine in mRNA + S-adenosyl-L-homocysteine</text>
        <dbReference type="Rhea" id="RHEA:65440"/>
        <dbReference type="Rhea" id="RHEA-COMP:16798"/>
        <dbReference type="Rhea" id="RHEA-COMP:16801"/>
        <dbReference type="ChEBI" id="CHEBI:57856"/>
        <dbReference type="ChEBI" id="CHEBI:59789"/>
        <dbReference type="ChEBI" id="CHEBI:156482"/>
        <dbReference type="ChEBI" id="CHEBI:156483"/>
    </reaction>
</comment>
<dbReference type="EC" id="2.7.7.48" evidence="3"/>
<evidence type="ECO:0000256" key="4">
    <source>
        <dbReference type="ARBA" id="ARBA00012582"/>
    </source>
</evidence>
<dbReference type="GO" id="GO:0005524">
    <property type="term" value="F:ATP binding"/>
    <property type="evidence" value="ECO:0007669"/>
    <property type="project" value="UniProtKB-KW"/>
</dbReference>
<evidence type="ECO:0000256" key="6">
    <source>
        <dbReference type="ARBA" id="ARBA00022603"/>
    </source>
</evidence>
<protein>
    <recommendedName>
        <fullName evidence="23">Replicase</fullName>
        <ecNumber evidence="21">2.1.1.375</ecNumber>
        <ecNumber evidence="3">2.7.7.48</ecNumber>
        <ecNumber evidence="4">2.7.7.88</ecNumber>
    </recommendedName>
    <alternativeName>
        <fullName evidence="22">Transcriptase</fullName>
    </alternativeName>
</protein>
<evidence type="ECO:0000256" key="10">
    <source>
        <dbReference type="ARBA" id="ARBA00022695"/>
    </source>
</evidence>
<comment type="catalytic activity">
    <reaction evidence="25">
        <text>a 5'-end (5'-triphosphoguanosine)-adenylyl-adenylyl-cytidylyl-adenosine in mRNA + 2 S-adenosyl-L-methionine = a 5'-end (N(7)-methyl 5'-triphosphoguanosine)-(2'-O-methyladenylyl)-adenylyl-cytidylyl-adenosine in mRNA + 2 S-adenosyl-L-homocysteine + H(+)</text>
        <dbReference type="Rhea" id="RHEA:65376"/>
        <dbReference type="Rhea" id="RHEA-COMP:16797"/>
        <dbReference type="Rhea" id="RHEA-COMP:16798"/>
        <dbReference type="ChEBI" id="CHEBI:15378"/>
        <dbReference type="ChEBI" id="CHEBI:57856"/>
        <dbReference type="ChEBI" id="CHEBI:59789"/>
        <dbReference type="ChEBI" id="CHEBI:156483"/>
        <dbReference type="ChEBI" id="CHEBI:156484"/>
        <dbReference type="EC" id="2.1.1.375"/>
    </reaction>
</comment>
<keyword evidence="10" id="KW-0548">Nucleotidyltransferase</keyword>
<evidence type="ECO:0000256" key="12">
    <source>
        <dbReference type="ARBA" id="ARBA00022801"/>
    </source>
</evidence>
<dbReference type="PROSITE" id="PS50526">
    <property type="entry name" value="RDRP_SSRNA_NEG_NONSEG"/>
    <property type="match status" value="1"/>
</dbReference>
<evidence type="ECO:0000256" key="24">
    <source>
        <dbReference type="ARBA" id="ARBA00047332"/>
    </source>
</evidence>
<dbReference type="InterPro" id="IPR025786">
    <property type="entry name" value="Mononega_L_MeTrfase"/>
</dbReference>
<keyword evidence="7" id="KW-0507">mRNA processing</keyword>
<keyword evidence="16" id="KW-0506">mRNA capping</keyword>
<evidence type="ECO:0000256" key="23">
    <source>
        <dbReference type="ARBA" id="ARBA00031012"/>
    </source>
</evidence>
<comment type="subcellular location">
    <subcellularLocation>
        <location evidence="1">Host cytoplasm</location>
    </subcellularLocation>
    <subcellularLocation>
        <location evidence="2">Virion</location>
    </subcellularLocation>
</comment>
<evidence type="ECO:0000256" key="13">
    <source>
        <dbReference type="ARBA" id="ARBA00022840"/>
    </source>
</evidence>
<feature type="domain" description="Mononegavirus-type SAM-dependent 2'-O-MTase" evidence="28">
    <location>
        <begin position="1789"/>
        <end position="1985"/>
    </location>
</feature>
<evidence type="ECO:0000259" key="28">
    <source>
        <dbReference type="PROSITE" id="PS51590"/>
    </source>
</evidence>
<evidence type="ECO:0000256" key="20">
    <source>
        <dbReference type="ARBA" id="ARBA00024499"/>
    </source>
</evidence>
<sequence>MMEGLFSSLDLDIDMEFKTAAKVPSLLSTHLDSPLRTNALDYCKTNWNSLFRSQIITKKHPYSFNYIIRDLQALYNKNQTAYPSIMNAGHFGILNSTPIESGYLSKGRIDLEKFFSLSVRNLELQVASTKLRIETYDLDPLYTQQDDFNKNLNSSSTSMDHKSEQYYSKIVQGLDIRYGSNLQSRLDYLIANKKAIIKELPPILLHQFTWYNLLHQAILLTGLINDHDDLSHDLSRYNSPWKLINKDKEFGESNIYSLNQANLKLLASRNLFQIIDDSGNVHLGSREHLLMMADVFIQRFNLLLSGHLASIIGYKHYLEYEELNTIFKWGDVLLSNLHNHAFNVLSKWEPLCVGVFLKYADDQFCDKESFLHNIQTEIIEEFQHVLPNISQLLMTLESFMFKLHSKSYHKLSQAFGLFRIWGHPNIDPIKGIVKLKQIAQQKRLINKKKVRQIFCIFMEKFCLDYRSKKGMWPKLNVSKLRTSNHIRRAIESNSTISLTSPQYNRHDWINVSFEKTFDITEKLNLSDLLSDKALSLTFPELIAQVQKYKNIGLATEKSVIVQWLKSTLHDPNTFLQDINDNGFGIDNDLFGVCPKERELKLIARFFGLATLKKRMYIVLTEAMIAEYIVPHFPQITMMDDAVTLSKKFFDHTKLMSNTPSYFSSKSYINIVTNIDFQKWNTYMRKEETNLIFYQMDRLFGFDNCILRTHEMFEKAQLYLADGTFIPEFVSTKLGIKMRECKYVWTNHLGGIEGLRQKGWTIFTVCVLISVMELHPKSKFSLMGQGDNQVLIVHYSSKFSKDEISRMHKAMIESLDQELKLIGPPLKKEETWSSSSLFIYGKFIIYNGCPLSLSQKKICRFFPMSNEGFPTIETAISSIAANCSAACSSDISPIIPFVCSSFWYAYIFQEMFQINYLGISLCSLLFGKDNMKFFTPTQQGGRKRQQFKLSLSSLNIINQLPEEFLTVLMLFPKVLGGYPVGFLGNYLIKGFPDPLTENLSIIKILYPLLTIKEKSLIAGVLSPHINPDLNYDYLFANPTGLNLLSPTTPGDIVKSTVTRFIHDSDWIINNYVREFLTLSHENQRDLVQALASMKPLNPLIGNAILDSTIIGRAHQVMEQLNKTSTLIKLTAKNGDDLLSRVKAAEGFYLISVLYHIFFKSDYDINLNNCSRIEAQKLREVSWKNDQITGVTVPYPIEFLTIQSGFLCDSHNSPDKGYILMKQTIQHPEKDWFKAEYIGDAIPYIGSRTIDKVKAYGNKIAKNSSPLLKKVSKIQSLIGWATNFESELAKCIRRLFSAITDLPPELLNPEESSISGSVEHRFASTAVNRGGNVELMFNFGTFLSLATDTFTAYAKGSINVNLHFQAALSYGTSWFSSMRSINSDCQTTCYHMHQDCLDCIIPINEDKIDVDPAEWNLLIKSNDNSAFCWIPKEKILGESLKLYHHYPEFSSEMRNNQSIEYNHMLRSCKSAAKETMIKFRQLSLEVGDGKLSSRSGWLFPVSWVFKLNPIVFFVSLLVELKCFFIFRQFESKIVLTNNALSFDREFRTFIENIPPIVFGTFSSWFQNSHFLDFISGSPYFVRPPLRTTFTRTSCGVCIRNLLLRIIELLEEGLYDHQLFNSWKLFFTEGEESLDSNPLITAIMWSDFIEKTNITNLPNHQLILLLKRALPALRDIDGHIAFDYRQQLKSNINKYLNFISIENMKLLLDYLDKLLIFHSIETGDGLVSELPIFSYIATLYTLAPRDLDELPRLCAHVLVSDKDLVCIPTAIESDNDVSPDLPLVSLQGHLNKAISYPTTSQYKLLSILKSFSVLVSSDQHIGCFGDGAGGFSKLMIDIYQTYVFYNSLIDTANLFQNALGNQYPPCFAGSPIERSYLVGLDFTYQYLNDLTHPNYAELYIRYVGQKLWGIICDAEGGGWKDTDKAVRMLKNLLKIAFFSGSELLVFKTYYSNWKGFKSQILLIKILYQHVYIARSFFSSQGSTEVYLIGMNPVEDKRQIVIGDFFNVSNSKIHIPFSLIPGFDDIRKILIDRSMQTALPDHAKKYTKFLSSTRHEKQAMLSLLSLSQTLFDRDNYKFPSHYLQDSRRNTHLVKFSNKERKITKINCLTQSLVIRLITGYLILLCSYGPFSNYESIDRIINYGVMVFYQSYKHYWSFALAQIDDVKDCSFKYYRIIHFVNSTKKKEILSQIAKVRNYQANITYYFVSSRFPYTSPFRPQDNNYVFRSIKFHEGFTPLQLAEDNEINHKVLRIPKYFLKPHWVLHYKNLQERWVQQQHLFKQSNDWVSYNHVFEKKEQK</sequence>
<feature type="domain" description="RdRp catalytic" evidence="27">
    <location>
        <begin position="668"/>
        <end position="847"/>
    </location>
</feature>
<comment type="catalytic activity">
    <reaction evidence="24">
        <text>a 5'-end (5'-triphosphoguanosine)-adenylyl-adenylyl-cytidylyl-adenosine in mRNA + S-adenosyl-L-methionine = a 5'-end (5'-triphosphoguanosine)-(2'-O-methyladenylyl)-adenylyl-cytidylyl-adenosine in mRNA + S-adenosyl-L-homocysteine + H(+)</text>
        <dbReference type="Rhea" id="RHEA:65380"/>
        <dbReference type="Rhea" id="RHEA-COMP:16797"/>
        <dbReference type="Rhea" id="RHEA-COMP:16801"/>
        <dbReference type="ChEBI" id="CHEBI:15378"/>
        <dbReference type="ChEBI" id="CHEBI:57856"/>
        <dbReference type="ChEBI" id="CHEBI:59789"/>
        <dbReference type="ChEBI" id="CHEBI:156482"/>
        <dbReference type="ChEBI" id="CHEBI:156484"/>
    </reaction>
</comment>
<keyword evidence="5 29" id="KW-0696">RNA-directed RNA polymerase</keyword>
<evidence type="ECO:0000256" key="1">
    <source>
        <dbReference type="ARBA" id="ARBA00004192"/>
    </source>
</evidence>
<dbReference type="Pfam" id="PF00946">
    <property type="entry name" value="Mononeg_RNA_pol"/>
    <property type="match status" value="1"/>
</dbReference>
<evidence type="ECO:0000256" key="2">
    <source>
        <dbReference type="ARBA" id="ARBA00004328"/>
    </source>
</evidence>
<dbReference type="GO" id="GO:0044423">
    <property type="term" value="C:virion component"/>
    <property type="evidence" value="ECO:0007669"/>
    <property type="project" value="UniProtKB-KW"/>
</dbReference>
<accession>A0A140D8P0</accession>
<dbReference type="GO" id="GO:0003968">
    <property type="term" value="F:RNA-directed RNA polymerase activity"/>
    <property type="evidence" value="ECO:0007669"/>
    <property type="project" value="UniProtKB-KW"/>
</dbReference>
<evidence type="ECO:0000256" key="17">
    <source>
        <dbReference type="ARBA" id="ARBA00023200"/>
    </source>
</evidence>
<evidence type="ECO:0000256" key="22">
    <source>
        <dbReference type="ARBA" id="ARBA00030436"/>
    </source>
</evidence>
<organism evidence="29">
    <name type="scientific">Drosophila sturtevanti rhabdovirus 1</name>
    <dbReference type="NCBI Taxonomy" id="1802937"/>
    <lineage>
        <taxon>Viruses</taxon>
        <taxon>Riboviria</taxon>
        <taxon>Orthornavirae</taxon>
        <taxon>Negarnaviricota</taxon>
        <taxon>Haploviricotina</taxon>
        <taxon>Monjiviricetes</taxon>
        <taxon>Mononegavirales</taxon>
        <taxon>Rhabdoviridae</taxon>
    </lineage>
</organism>
<evidence type="ECO:0000259" key="27">
    <source>
        <dbReference type="PROSITE" id="PS50526"/>
    </source>
</evidence>